<sequence>MFNITDPLCEGQISYNYYSCYQMATSKLFTIQFALQHDKISGH</sequence>
<accession>A0A820LV63</accession>
<dbReference type="EMBL" id="CAJOBD010055013">
    <property type="protein sequence ID" value="CAF4363771.1"/>
    <property type="molecule type" value="Genomic_DNA"/>
</dbReference>
<reference evidence="1" key="1">
    <citation type="submission" date="2021-02" db="EMBL/GenBank/DDBJ databases">
        <authorList>
            <person name="Nowell W R."/>
        </authorList>
    </citation>
    <scope>NUCLEOTIDE SEQUENCE</scope>
</reference>
<dbReference type="Proteomes" id="UP000663836">
    <property type="component" value="Unassembled WGS sequence"/>
</dbReference>
<feature type="non-terminal residue" evidence="1">
    <location>
        <position position="43"/>
    </location>
</feature>
<gene>
    <name evidence="1" type="ORF">JBS370_LOCUS42300</name>
</gene>
<proteinExistence type="predicted"/>
<protein>
    <submittedName>
        <fullName evidence="1">Uncharacterized protein</fullName>
    </submittedName>
</protein>
<evidence type="ECO:0000313" key="2">
    <source>
        <dbReference type="Proteomes" id="UP000663836"/>
    </source>
</evidence>
<organism evidence="1 2">
    <name type="scientific">Rotaria sordida</name>
    <dbReference type="NCBI Taxonomy" id="392033"/>
    <lineage>
        <taxon>Eukaryota</taxon>
        <taxon>Metazoa</taxon>
        <taxon>Spiralia</taxon>
        <taxon>Gnathifera</taxon>
        <taxon>Rotifera</taxon>
        <taxon>Eurotatoria</taxon>
        <taxon>Bdelloidea</taxon>
        <taxon>Philodinida</taxon>
        <taxon>Philodinidae</taxon>
        <taxon>Rotaria</taxon>
    </lineage>
</organism>
<evidence type="ECO:0000313" key="1">
    <source>
        <dbReference type="EMBL" id="CAF4363771.1"/>
    </source>
</evidence>
<comment type="caution">
    <text evidence="1">The sequence shown here is derived from an EMBL/GenBank/DDBJ whole genome shotgun (WGS) entry which is preliminary data.</text>
</comment>
<dbReference type="AlphaFoldDB" id="A0A820LV63"/>
<name>A0A820LV63_9BILA</name>